<feature type="non-terminal residue" evidence="1">
    <location>
        <position position="38"/>
    </location>
</feature>
<dbReference type="EMBL" id="LXQA010078752">
    <property type="protein sequence ID" value="MCI11076.1"/>
    <property type="molecule type" value="Genomic_DNA"/>
</dbReference>
<accession>A0A392PIE1</accession>
<evidence type="ECO:0000313" key="2">
    <source>
        <dbReference type="Proteomes" id="UP000265520"/>
    </source>
</evidence>
<keyword evidence="2" id="KW-1185">Reference proteome</keyword>
<evidence type="ECO:0000313" key="1">
    <source>
        <dbReference type="EMBL" id="MCI11076.1"/>
    </source>
</evidence>
<sequence length="38" mass="4126">MGIVVVKLKQSTTLAPSPESKLLLEVERSCRGKGKTIK</sequence>
<reference evidence="1 2" key="1">
    <citation type="journal article" date="2018" name="Front. Plant Sci.">
        <title>Red Clover (Trifolium pratense) and Zigzag Clover (T. medium) - A Picture of Genomic Similarities and Differences.</title>
        <authorList>
            <person name="Dluhosova J."/>
            <person name="Istvanek J."/>
            <person name="Nedelnik J."/>
            <person name="Repkova J."/>
        </authorList>
    </citation>
    <scope>NUCLEOTIDE SEQUENCE [LARGE SCALE GENOMIC DNA]</scope>
    <source>
        <strain evidence="2">cv. 10/8</strain>
        <tissue evidence="1">Leaf</tissue>
    </source>
</reference>
<comment type="caution">
    <text evidence="1">The sequence shown here is derived from an EMBL/GenBank/DDBJ whole genome shotgun (WGS) entry which is preliminary data.</text>
</comment>
<protein>
    <submittedName>
        <fullName evidence="1">Uncharacterized protein</fullName>
    </submittedName>
</protein>
<name>A0A392PIE1_9FABA</name>
<proteinExistence type="predicted"/>
<dbReference type="Proteomes" id="UP000265520">
    <property type="component" value="Unassembled WGS sequence"/>
</dbReference>
<dbReference type="AlphaFoldDB" id="A0A392PIE1"/>
<organism evidence="1 2">
    <name type="scientific">Trifolium medium</name>
    <dbReference type="NCBI Taxonomy" id="97028"/>
    <lineage>
        <taxon>Eukaryota</taxon>
        <taxon>Viridiplantae</taxon>
        <taxon>Streptophyta</taxon>
        <taxon>Embryophyta</taxon>
        <taxon>Tracheophyta</taxon>
        <taxon>Spermatophyta</taxon>
        <taxon>Magnoliopsida</taxon>
        <taxon>eudicotyledons</taxon>
        <taxon>Gunneridae</taxon>
        <taxon>Pentapetalae</taxon>
        <taxon>rosids</taxon>
        <taxon>fabids</taxon>
        <taxon>Fabales</taxon>
        <taxon>Fabaceae</taxon>
        <taxon>Papilionoideae</taxon>
        <taxon>50 kb inversion clade</taxon>
        <taxon>NPAAA clade</taxon>
        <taxon>Hologalegina</taxon>
        <taxon>IRL clade</taxon>
        <taxon>Trifolieae</taxon>
        <taxon>Trifolium</taxon>
    </lineage>
</organism>